<dbReference type="PANTHER" id="PTHR46093">
    <property type="entry name" value="ACYL-COA-BINDING DOMAIN-CONTAINING PROTEIN 5"/>
    <property type="match status" value="1"/>
</dbReference>
<dbReference type="Gene3D" id="2.120.10.80">
    <property type="entry name" value="Kelch-type beta propeller"/>
    <property type="match status" value="2"/>
</dbReference>
<name>A0A9P6U3C9_9FUNG</name>
<evidence type="ECO:0000256" key="1">
    <source>
        <dbReference type="ARBA" id="ARBA00022441"/>
    </source>
</evidence>
<reference evidence="4" key="1">
    <citation type="journal article" date="2020" name="Fungal Divers.">
        <title>Resolving the Mortierellaceae phylogeny through synthesis of multi-gene phylogenetics and phylogenomics.</title>
        <authorList>
            <person name="Vandepol N."/>
            <person name="Liber J."/>
            <person name="Desiro A."/>
            <person name="Na H."/>
            <person name="Kennedy M."/>
            <person name="Barry K."/>
            <person name="Grigoriev I.V."/>
            <person name="Miller A.N."/>
            <person name="O'Donnell K."/>
            <person name="Stajich J.E."/>
            <person name="Bonito G."/>
        </authorList>
    </citation>
    <scope>NUCLEOTIDE SEQUENCE</scope>
    <source>
        <strain evidence="4">KOD948</strain>
    </source>
</reference>
<evidence type="ECO:0000313" key="5">
    <source>
        <dbReference type="Proteomes" id="UP000726737"/>
    </source>
</evidence>
<dbReference type="EMBL" id="JAAAJA010000257">
    <property type="protein sequence ID" value="KAG0257489.1"/>
    <property type="molecule type" value="Genomic_DNA"/>
</dbReference>
<dbReference type="PANTHER" id="PTHR46093:SF18">
    <property type="entry name" value="FIBRONECTIN TYPE-III DOMAIN-CONTAINING PROTEIN"/>
    <property type="match status" value="1"/>
</dbReference>
<keyword evidence="1" id="KW-0880">Kelch repeat</keyword>
<keyword evidence="2" id="KW-0677">Repeat</keyword>
<dbReference type="AlphaFoldDB" id="A0A9P6U3C9"/>
<accession>A0A9P6U3C9</accession>
<keyword evidence="3" id="KW-0732">Signal</keyword>
<dbReference type="InterPro" id="IPR015915">
    <property type="entry name" value="Kelch-typ_b-propeller"/>
</dbReference>
<evidence type="ECO:0000256" key="2">
    <source>
        <dbReference type="ARBA" id="ARBA00022737"/>
    </source>
</evidence>
<dbReference type="OrthoDB" id="432528at2759"/>
<organism evidence="4 5">
    <name type="scientific">Mortierella polycephala</name>
    <dbReference type="NCBI Taxonomy" id="41804"/>
    <lineage>
        <taxon>Eukaryota</taxon>
        <taxon>Fungi</taxon>
        <taxon>Fungi incertae sedis</taxon>
        <taxon>Mucoromycota</taxon>
        <taxon>Mortierellomycotina</taxon>
        <taxon>Mortierellomycetes</taxon>
        <taxon>Mortierellales</taxon>
        <taxon>Mortierellaceae</taxon>
        <taxon>Mortierella</taxon>
    </lineage>
</organism>
<feature type="signal peptide" evidence="3">
    <location>
        <begin position="1"/>
        <end position="21"/>
    </location>
</feature>
<sequence>MASFCLALLLLLDSTAKPVSAQTPIATEHMTYITLNGETLYVQGGADPSGFEGFTDQFFSLDLTRNWIASSPPWRAFTRASSSAPPPVTWGHSMTLSHDSQTVTLWDRKRSYKFNLKTMIWDTPLPLPGNPNDEDSVRAVKDPGGEIVYIPNGGVNGTNMAAYDSVGNVLELPMPPPSIMRSEVSGYSAVWSTLRGTMLLYGGSDSAAANPQGIPFLVEYNPKTNIWSRVSTSGTSPGDLYYHCMVPASDGTKMVVFGGGDIATRTPLGSIYILDLGSMSWTKGVDIEQGRERSSMACTVAGDSFIA</sequence>
<keyword evidence="5" id="KW-1185">Reference proteome</keyword>
<evidence type="ECO:0000313" key="4">
    <source>
        <dbReference type="EMBL" id="KAG0257489.1"/>
    </source>
</evidence>
<protein>
    <recommendedName>
        <fullName evidence="6">Galactose oxidase</fullName>
    </recommendedName>
</protein>
<evidence type="ECO:0008006" key="6">
    <source>
        <dbReference type="Google" id="ProtNLM"/>
    </source>
</evidence>
<comment type="caution">
    <text evidence="4">The sequence shown here is derived from an EMBL/GenBank/DDBJ whole genome shotgun (WGS) entry which is preliminary data.</text>
</comment>
<dbReference type="Pfam" id="PF24681">
    <property type="entry name" value="Kelch_KLHDC2_KLHL20_DRC7"/>
    <property type="match status" value="1"/>
</dbReference>
<gene>
    <name evidence="4" type="ORF">BG011_003938</name>
</gene>
<feature type="chain" id="PRO_5040472106" description="Galactose oxidase" evidence="3">
    <location>
        <begin position="22"/>
        <end position="307"/>
    </location>
</feature>
<dbReference type="Proteomes" id="UP000726737">
    <property type="component" value="Unassembled WGS sequence"/>
</dbReference>
<evidence type="ECO:0000256" key="3">
    <source>
        <dbReference type="SAM" id="SignalP"/>
    </source>
</evidence>
<proteinExistence type="predicted"/>
<dbReference type="SUPFAM" id="SSF117281">
    <property type="entry name" value="Kelch motif"/>
    <property type="match status" value="1"/>
</dbReference>